<dbReference type="PANTHER" id="PTHR48097:SF9">
    <property type="entry name" value="L-THREONINE ALDOLASE"/>
    <property type="match status" value="1"/>
</dbReference>
<dbReference type="FunFam" id="3.40.640.10:FF:000030">
    <property type="entry name" value="Low-specificity L-threonine aldolase"/>
    <property type="match status" value="1"/>
</dbReference>
<sequence>MSTQVSPAIQDIIDQVKVDPIPKNYAADNAAKRKEITRTFISDTMTVPSEEMLTYATKATLGDDVYFEPTTFALENHIAQLFGKEAALFVGSGTQGNQIAIRTHLKQPPYSLICDKRAHIYKYEAGGPAFNSGAHVVPIVPANQHHITLEEVEENIVLGNDVHMAPTELVSLENTLNGTIFPQDEIIRICDYAHSKGIKTHLDGARIWHVAIETGKSLKELCEPFDSVSVCFSKGLGAPVGSCVIGTKEFVARGRWYRKMWGGGMRQTGFLAAAAAFALSHNFPQLVKAHALAHKLEAGLEELGAVILSRAETCMIFYDPAPLGLDFEEIGQRAEALPEPLILGGSRLVVHIQTAEQAIDDFLSLIRQLAEEKRAAGWVPPTANGHATSALKDVYVRRKVQMTK</sequence>
<dbReference type="NCBIfam" id="NF041359">
    <property type="entry name" value="GntG_guanitoxin"/>
    <property type="match status" value="1"/>
</dbReference>
<dbReference type="PIRSF" id="PIRSF017617">
    <property type="entry name" value="Thr_aldolase"/>
    <property type="match status" value="1"/>
</dbReference>
<dbReference type="InterPro" id="IPR015424">
    <property type="entry name" value="PyrdxlP-dep_Trfase"/>
</dbReference>
<dbReference type="GO" id="GO:0006545">
    <property type="term" value="P:glycine biosynthetic process"/>
    <property type="evidence" value="ECO:0007669"/>
    <property type="project" value="TreeGrafter"/>
</dbReference>
<evidence type="ECO:0000256" key="1">
    <source>
        <dbReference type="ARBA" id="ARBA00001933"/>
    </source>
</evidence>
<evidence type="ECO:0000256" key="5">
    <source>
        <dbReference type="PIRSR" id="PIRSR017617-1"/>
    </source>
</evidence>
<dbReference type="InterPro" id="IPR015421">
    <property type="entry name" value="PyrdxlP-dep_Trfase_major"/>
</dbReference>
<protein>
    <recommendedName>
        <fullName evidence="6">Aromatic amino acid beta-eliminating lyase/threonine aldolase domain-containing protein</fullName>
    </recommendedName>
</protein>
<organism evidence="7 8">
    <name type="scientific">Agaricus bisporus var. burnettii</name>
    <dbReference type="NCBI Taxonomy" id="192524"/>
    <lineage>
        <taxon>Eukaryota</taxon>
        <taxon>Fungi</taxon>
        <taxon>Dikarya</taxon>
        <taxon>Basidiomycota</taxon>
        <taxon>Agaricomycotina</taxon>
        <taxon>Agaricomycetes</taxon>
        <taxon>Agaricomycetidae</taxon>
        <taxon>Agaricales</taxon>
        <taxon>Agaricineae</taxon>
        <taxon>Agaricaceae</taxon>
        <taxon>Agaricus</taxon>
    </lineage>
</organism>
<dbReference type="GO" id="GO:0008732">
    <property type="term" value="F:L-allo-threonine aldolase activity"/>
    <property type="evidence" value="ECO:0007669"/>
    <property type="project" value="TreeGrafter"/>
</dbReference>
<dbReference type="Proteomes" id="UP000629468">
    <property type="component" value="Unassembled WGS sequence"/>
</dbReference>
<dbReference type="InterPro" id="IPR001597">
    <property type="entry name" value="ArAA_b-elim_lyase/Thr_aldolase"/>
</dbReference>
<dbReference type="AlphaFoldDB" id="A0A8H7FC03"/>
<evidence type="ECO:0000313" key="8">
    <source>
        <dbReference type="Proteomes" id="UP000629468"/>
    </source>
</evidence>
<dbReference type="SUPFAM" id="SSF53383">
    <property type="entry name" value="PLP-dependent transferases"/>
    <property type="match status" value="1"/>
</dbReference>
<name>A0A8H7FC03_AGABI</name>
<dbReference type="GO" id="GO:0005829">
    <property type="term" value="C:cytosol"/>
    <property type="evidence" value="ECO:0007669"/>
    <property type="project" value="TreeGrafter"/>
</dbReference>
<dbReference type="Gene3D" id="3.40.640.10">
    <property type="entry name" value="Type I PLP-dependent aspartate aminotransferase-like (Major domain)"/>
    <property type="match status" value="1"/>
</dbReference>
<dbReference type="Pfam" id="PF01212">
    <property type="entry name" value="Beta_elim_lyase"/>
    <property type="match status" value="1"/>
</dbReference>
<evidence type="ECO:0000256" key="2">
    <source>
        <dbReference type="ARBA" id="ARBA00006966"/>
    </source>
</evidence>
<reference evidence="7 8" key="1">
    <citation type="journal article" name="Sci. Rep.">
        <title>Telomere-to-telomere assembled and centromere annotated genomes of the two main subspecies of the button mushroom Agaricus bisporus reveal especially polymorphic chromosome ends.</title>
        <authorList>
            <person name="Sonnenberg A.S.M."/>
            <person name="Sedaghat-Telgerd N."/>
            <person name="Lavrijssen B."/>
            <person name="Ohm R.A."/>
            <person name="Hendrickx P.M."/>
            <person name="Scholtmeijer K."/>
            <person name="Baars J.J.P."/>
            <person name="van Peer A."/>
        </authorList>
    </citation>
    <scope>NUCLEOTIDE SEQUENCE [LARGE SCALE GENOMIC DNA]</scope>
    <source>
        <strain evidence="7 8">H119_p4</strain>
    </source>
</reference>
<proteinExistence type="inferred from homology"/>
<dbReference type="InterPro" id="IPR023603">
    <property type="entry name" value="Low_specificity_L-TA-like"/>
</dbReference>
<feature type="modified residue" description="N6-(pyridoxal phosphate)lysine" evidence="5">
    <location>
        <position position="234"/>
    </location>
</feature>
<keyword evidence="3" id="KW-0663">Pyridoxal phosphate</keyword>
<accession>A0A8H7FC03</accession>
<comment type="caution">
    <text evidence="7">The sequence shown here is derived from an EMBL/GenBank/DDBJ whole genome shotgun (WGS) entry which is preliminary data.</text>
</comment>
<gene>
    <name evidence="7" type="ORF">Agabi119p4_923</name>
</gene>
<evidence type="ECO:0000259" key="6">
    <source>
        <dbReference type="Pfam" id="PF01212"/>
    </source>
</evidence>
<comment type="similarity">
    <text evidence="2">Belongs to the threonine aldolase family.</text>
</comment>
<dbReference type="GO" id="GO:0006567">
    <property type="term" value="P:L-threonine catabolic process"/>
    <property type="evidence" value="ECO:0007669"/>
    <property type="project" value="TreeGrafter"/>
</dbReference>
<evidence type="ECO:0000313" key="7">
    <source>
        <dbReference type="EMBL" id="KAF7784758.1"/>
    </source>
</evidence>
<comment type="cofactor">
    <cofactor evidence="1">
        <name>pyridoxal 5'-phosphate</name>
        <dbReference type="ChEBI" id="CHEBI:597326"/>
    </cofactor>
</comment>
<keyword evidence="4" id="KW-0456">Lyase</keyword>
<evidence type="ECO:0000256" key="4">
    <source>
        <dbReference type="ARBA" id="ARBA00023239"/>
    </source>
</evidence>
<evidence type="ECO:0000256" key="3">
    <source>
        <dbReference type="ARBA" id="ARBA00022898"/>
    </source>
</evidence>
<dbReference type="EMBL" id="JABXXO010000001">
    <property type="protein sequence ID" value="KAF7784758.1"/>
    <property type="molecule type" value="Genomic_DNA"/>
</dbReference>
<dbReference type="PANTHER" id="PTHR48097">
    <property type="entry name" value="L-THREONINE ALDOLASE-RELATED"/>
    <property type="match status" value="1"/>
</dbReference>
<feature type="domain" description="Aromatic amino acid beta-eliminating lyase/threonine aldolase" evidence="6">
    <location>
        <begin position="40"/>
        <end position="317"/>
    </location>
</feature>